<organism evidence="2 3">
    <name type="scientific">Pukyongia salina</name>
    <dbReference type="NCBI Taxonomy" id="2094025"/>
    <lineage>
        <taxon>Bacteria</taxon>
        <taxon>Pseudomonadati</taxon>
        <taxon>Bacteroidota</taxon>
        <taxon>Flavobacteriia</taxon>
        <taxon>Flavobacteriales</taxon>
        <taxon>Flavobacteriaceae</taxon>
        <taxon>Pukyongia</taxon>
    </lineage>
</organism>
<reference evidence="2 3" key="1">
    <citation type="submission" date="2018-02" db="EMBL/GenBank/DDBJ databases">
        <title>Genomic analysis of the strain RR4-38 isolated from a seawater recirculating aquaculture system.</title>
        <authorList>
            <person name="Kim Y.-S."/>
            <person name="Jang Y.H."/>
            <person name="Kim K.-H."/>
        </authorList>
    </citation>
    <scope>NUCLEOTIDE SEQUENCE [LARGE SCALE GENOMIC DNA]</scope>
    <source>
        <strain evidence="2 3">RR4-38</strain>
    </source>
</reference>
<sequence>MTNQEIKSILLSRCERYISEHRTRINAAIANIKDSLFDEEKSTVGDKHHTNRAMLQLERENLSQQLAEVEKQELILNKISLEHINEIAHLGSLVITDRATYFMGVSAGAVEIDGSTFYCISLESPIGKLLLGKKKGDTVQFNDTTIKIKEVI</sequence>
<name>A0A2S0HVB7_9FLAO</name>
<dbReference type="Proteomes" id="UP000238442">
    <property type="component" value="Chromosome"/>
</dbReference>
<proteinExistence type="predicted"/>
<dbReference type="EMBL" id="CP027062">
    <property type="protein sequence ID" value="AVI50565.1"/>
    <property type="molecule type" value="Genomic_DNA"/>
</dbReference>
<feature type="domain" description="Transcription elongation factor GreA/GreB C-terminal" evidence="1">
    <location>
        <begin position="109"/>
        <end position="149"/>
    </location>
</feature>
<dbReference type="Pfam" id="PF01272">
    <property type="entry name" value="GreA_GreB"/>
    <property type="match status" value="1"/>
</dbReference>
<dbReference type="SUPFAM" id="SSF54534">
    <property type="entry name" value="FKBP-like"/>
    <property type="match status" value="1"/>
</dbReference>
<dbReference type="AlphaFoldDB" id="A0A2S0HVB7"/>
<dbReference type="OrthoDB" id="667380at2"/>
<evidence type="ECO:0000313" key="2">
    <source>
        <dbReference type="EMBL" id="AVI50565.1"/>
    </source>
</evidence>
<dbReference type="RefSeq" id="WP_105215501.1">
    <property type="nucleotide sequence ID" value="NZ_CP027062.1"/>
</dbReference>
<protein>
    <submittedName>
        <fullName evidence="2">3-oxoacyl-ACP synthase</fullName>
    </submittedName>
</protein>
<evidence type="ECO:0000313" key="3">
    <source>
        <dbReference type="Proteomes" id="UP000238442"/>
    </source>
</evidence>
<dbReference type="Gene3D" id="3.10.50.30">
    <property type="entry name" value="Transcription elongation factor, GreA/GreB, C-terminal domain"/>
    <property type="match status" value="1"/>
</dbReference>
<dbReference type="GO" id="GO:0003677">
    <property type="term" value="F:DNA binding"/>
    <property type="evidence" value="ECO:0007669"/>
    <property type="project" value="InterPro"/>
</dbReference>
<dbReference type="KEGG" id="aue:C5O00_05030"/>
<keyword evidence="3" id="KW-1185">Reference proteome</keyword>
<dbReference type="GO" id="GO:0032784">
    <property type="term" value="P:regulation of DNA-templated transcription elongation"/>
    <property type="evidence" value="ECO:0007669"/>
    <property type="project" value="InterPro"/>
</dbReference>
<accession>A0A2S0HVB7</accession>
<gene>
    <name evidence="2" type="ORF">C5O00_05030</name>
</gene>
<dbReference type="InterPro" id="IPR001437">
    <property type="entry name" value="Tscrpt_elong_fac_GreA/B_C"/>
</dbReference>
<dbReference type="InterPro" id="IPR036953">
    <property type="entry name" value="GreA/GreB_C_sf"/>
</dbReference>
<evidence type="ECO:0000259" key="1">
    <source>
        <dbReference type="Pfam" id="PF01272"/>
    </source>
</evidence>